<proteinExistence type="predicted"/>
<name>A0AAV2G6K6_9ROSI</name>
<feature type="region of interest" description="Disordered" evidence="1">
    <location>
        <begin position="1"/>
        <end position="71"/>
    </location>
</feature>
<feature type="compositionally biased region" description="Polar residues" evidence="1">
    <location>
        <begin position="44"/>
        <end position="64"/>
    </location>
</feature>
<dbReference type="EMBL" id="OZ034821">
    <property type="protein sequence ID" value="CAL1405787.1"/>
    <property type="molecule type" value="Genomic_DNA"/>
</dbReference>
<evidence type="ECO:0000313" key="2">
    <source>
        <dbReference type="EMBL" id="CAL1405787.1"/>
    </source>
</evidence>
<evidence type="ECO:0000256" key="1">
    <source>
        <dbReference type="SAM" id="MobiDB-lite"/>
    </source>
</evidence>
<dbReference type="AlphaFoldDB" id="A0AAV2G6K6"/>
<organism evidence="2 3">
    <name type="scientific">Linum trigynum</name>
    <dbReference type="NCBI Taxonomy" id="586398"/>
    <lineage>
        <taxon>Eukaryota</taxon>
        <taxon>Viridiplantae</taxon>
        <taxon>Streptophyta</taxon>
        <taxon>Embryophyta</taxon>
        <taxon>Tracheophyta</taxon>
        <taxon>Spermatophyta</taxon>
        <taxon>Magnoliopsida</taxon>
        <taxon>eudicotyledons</taxon>
        <taxon>Gunneridae</taxon>
        <taxon>Pentapetalae</taxon>
        <taxon>rosids</taxon>
        <taxon>fabids</taxon>
        <taxon>Malpighiales</taxon>
        <taxon>Linaceae</taxon>
        <taxon>Linum</taxon>
    </lineage>
</organism>
<dbReference type="Proteomes" id="UP001497516">
    <property type="component" value="Chromosome 8"/>
</dbReference>
<evidence type="ECO:0000313" key="3">
    <source>
        <dbReference type="Proteomes" id="UP001497516"/>
    </source>
</evidence>
<reference evidence="2 3" key="1">
    <citation type="submission" date="2024-04" db="EMBL/GenBank/DDBJ databases">
        <authorList>
            <person name="Fracassetti M."/>
        </authorList>
    </citation>
    <scope>NUCLEOTIDE SEQUENCE [LARGE SCALE GENOMIC DNA]</scope>
</reference>
<gene>
    <name evidence="2" type="ORF">LTRI10_LOCUS45555</name>
</gene>
<keyword evidence="3" id="KW-1185">Reference proteome</keyword>
<sequence length="125" mass="13534">MEGLQSFVAGQEEDQEQEATLRPSLRFHGRGVTPTILKRKYEASGSNQEKGTTTNTSMLPSDVQSKLDEQASHLSSGLRSVVAKLKESNPTLVIPQNMFDSLMVSHLTDASMSGGKEIPNANATE</sequence>
<accession>A0AAV2G6K6</accession>
<protein>
    <submittedName>
        <fullName evidence="2">Uncharacterized protein</fullName>
    </submittedName>
</protein>